<reference evidence="1" key="1">
    <citation type="submission" date="2022-04" db="EMBL/GenBank/DDBJ databases">
        <title>Roseibium sp. CAU 1639 isolated from mud.</title>
        <authorList>
            <person name="Kim W."/>
        </authorList>
    </citation>
    <scope>NUCLEOTIDE SEQUENCE</scope>
    <source>
        <strain evidence="1">CAU 1639</strain>
    </source>
</reference>
<gene>
    <name evidence="1" type="ORF">M0H32_10290</name>
</gene>
<evidence type="ECO:0000313" key="2">
    <source>
        <dbReference type="Proteomes" id="UP001431221"/>
    </source>
</evidence>
<sequence length="57" mass="5920">MSSLSVGLKLLPRYMPEAGVKVKALQGVAGRCGSTLSGHSRRIAVHGDSIGLIAFLL</sequence>
<proteinExistence type="predicted"/>
<keyword evidence="2" id="KW-1185">Reference proteome</keyword>
<dbReference type="EMBL" id="JALNMJ010000006">
    <property type="protein sequence ID" value="MCK7612550.1"/>
    <property type="molecule type" value="Genomic_DNA"/>
</dbReference>
<comment type="caution">
    <text evidence="1">The sequence shown here is derived from an EMBL/GenBank/DDBJ whole genome shotgun (WGS) entry which is preliminary data.</text>
</comment>
<evidence type="ECO:0000313" key="1">
    <source>
        <dbReference type="EMBL" id="MCK7612550.1"/>
    </source>
</evidence>
<accession>A0ABT0GUK4</accession>
<dbReference type="RefSeq" id="WP_248153574.1">
    <property type="nucleotide sequence ID" value="NZ_JALNMJ010000006.1"/>
</dbReference>
<organism evidence="1 2">
    <name type="scientific">Roseibium sediminicola</name>
    <dbReference type="NCBI Taxonomy" id="2933272"/>
    <lineage>
        <taxon>Bacteria</taxon>
        <taxon>Pseudomonadati</taxon>
        <taxon>Pseudomonadota</taxon>
        <taxon>Alphaproteobacteria</taxon>
        <taxon>Hyphomicrobiales</taxon>
        <taxon>Stappiaceae</taxon>
        <taxon>Roseibium</taxon>
    </lineage>
</organism>
<name>A0ABT0GUK4_9HYPH</name>
<protein>
    <submittedName>
        <fullName evidence="1">Uncharacterized protein</fullName>
    </submittedName>
</protein>
<dbReference type="Proteomes" id="UP001431221">
    <property type="component" value="Unassembled WGS sequence"/>
</dbReference>